<gene>
    <name evidence="5" type="ORF">SAMN05421578_103122</name>
</gene>
<dbReference type="Gene3D" id="2.60.120.10">
    <property type="entry name" value="Jelly Rolls"/>
    <property type="match status" value="1"/>
</dbReference>
<dbReference type="SUPFAM" id="SSF51215">
    <property type="entry name" value="Regulatory protein AraC"/>
    <property type="match status" value="1"/>
</dbReference>
<dbReference type="PRINTS" id="PR00032">
    <property type="entry name" value="HTHARAC"/>
</dbReference>
<dbReference type="RefSeq" id="WP_068582211.1">
    <property type="nucleotide sequence ID" value="NZ_FTNK01000003.1"/>
</dbReference>
<evidence type="ECO:0000313" key="6">
    <source>
        <dbReference type="Proteomes" id="UP000186666"/>
    </source>
</evidence>
<dbReference type="PANTHER" id="PTHR43280:SF2">
    <property type="entry name" value="HTH-TYPE TRANSCRIPTIONAL REGULATOR EXSA"/>
    <property type="match status" value="1"/>
</dbReference>
<dbReference type="PANTHER" id="PTHR43280">
    <property type="entry name" value="ARAC-FAMILY TRANSCRIPTIONAL REGULATOR"/>
    <property type="match status" value="1"/>
</dbReference>
<dbReference type="InterPro" id="IPR037923">
    <property type="entry name" value="HTH-like"/>
</dbReference>
<dbReference type="InterPro" id="IPR009057">
    <property type="entry name" value="Homeodomain-like_sf"/>
</dbReference>
<name>A0ABY1JR33_9BACL</name>
<sequence length="317" mass="36505">MEGKYKFEMIEHIKEAPMQCFIAGIEHSSPHWHNEFEVLFLLKGSLEVTSESKKHTMKTGDIILFNSNTIHSINCLDKDNFALVLQINPDIYQSDYGKTAHFHFHLNTSETEQPQTTDYKQLQSILAQIGMELFLKNDGFQYYMKSLLYQLVGYLFRYTHYDPAHKAESERSNLDLEQLTTIIEYINKNHQLKVTLNNAAYSLNMSISSLCRFFRDKMGISFAEYLHSVRISHAKELLTGTKHTVLHISEACGFMSMASFYRAFRKATGTTPTEYREIGEAGQKRSNLQIQGYSIVNPIVGYELLSNYIAKSNSKED</sequence>
<evidence type="ECO:0000256" key="2">
    <source>
        <dbReference type="ARBA" id="ARBA00023125"/>
    </source>
</evidence>
<accession>A0ABY1JR33</accession>
<dbReference type="InterPro" id="IPR013096">
    <property type="entry name" value="Cupin_2"/>
</dbReference>
<dbReference type="InterPro" id="IPR014710">
    <property type="entry name" value="RmlC-like_jellyroll"/>
</dbReference>
<organism evidence="5 6">
    <name type="scientific">Paenibacillus macquariensis</name>
    <dbReference type="NCBI Taxonomy" id="948756"/>
    <lineage>
        <taxon>Bacteria</taxon>
        <taxon>Bacillati</taxon>
        <taxon>Bacillota</taxon>
        <taxon>Bacilli</taxon>
        <taxon>Bacillales</taxon>
        <taxon>Paenibacillaceae</taxon>
        <taxon>Paenibacillus</taxon>
    </lineage>
</organism>
<dbReference type="EMBL" id="FTNK01000003">
    <property type="protein sequence ID" value="SIQ63796.1"/>
    <property type="molecule type" value="Genomic_DNA"/>
</dbReference>
<evidence type="ECO:0000313" key="5">
    <source>
        <dbReference type="EMBL" id="SIQ63796.1"/>
    </source>
</evidence>
<dbReference type="Gene3D" id="1.10.10.60">
    <property type="entry name" value="Homeodomain-like"/>
    <property type="match status" value="2"/>
</dbReference>
<evidence type="ECO:0000259" key="4">
    <source>
        <dbReference type="PROSITE" id="PS01124"/>
    </source>
</evidence>
<proteinExistence type="predicted"/>
<dbReference type="InterPro" id="IPR020449">
    <property type="entry name" value="Tscrpt_reg_AraC-type_HTH"/>
</dbReference>
<keyword evidence="3" id="KW-0804">Transcription</keyword>
<feature type="domain" description="HTH araC/xylS-type" evidence="4">
    <location>
        <begin position="180"/>
        <end position="278"/>
    </location>
</feature>
<dbReference type="Pfam" id="PF12833">
    <property type="entry name" value="HTH_18"/>
    <property type="match status" value="1"/>
</dbReference>
<protein>
    <submittedName>
        <fullName evidence="5">Transcriptional regulator, AraC family</fullName>
    </submittedName>
</protein>
<dbReference type="InterPro" id="IPR018060">
    <property type="entry name" value="HTH_AraC"/>
</dbReference>
<dbReference type="SUPFAM" id="SSF46689">
    <property type="entry name" value="Homeodomain-like"/>
    <property type="match status" value="2"/>
</dbReference>
<dbReference type="PROSITE" id="PS01124">
    <property type="entry name" value="HTH_ARAC_FAMILY_2"/>
    <property type="match status" value="1"/>
</dbReference>
<reference evidence="5 6" key="1">
    <citation type="submission" date="2017-01" db="EMBL/GenBank/DDBJ databases">
        <authorList>
            <person name="Varghese N."/>
            <person name="Submissions S."/>
        </authorList>
    </citation>
    <scope>NUCLEOTIDE SEQUENCE [LARGE SCALE GENOMIC DNA]</scope>
    <source>
        <strain evidence="5 6">ATCC 23464</strain>
    </source>
</reference>
<evidence type="ECO:0000256" key="3">
    <source>
        <dbReference type="ARBA" id="ARBA00023163"/>
    </source>
</evidence>
<comment type="caution">
    <text evidence="5">The sequence shown here is derived from an EMBL/GenBank/DDBJ whole genome shotgun (WGS) entry which is preliminary data.</text>
</comment>
<dbReference type="SMART" id="SM00342">
    <property type="entry name" value="HTH_ARAC"/>
    <property type="match status" value="1"/>
</dbReference>
<keyword evidence="2" id="KW-0238">DNA-binding</keyword>
<keyword evidence="1" id="KW-0805">Transcription regulation</keyword>
<evidence type="ECO:0000256" key="1">
    <source>
        <dbReference type="ARBA" id="ARBA00023015"/>
    </source>
</evidence>
<keyword evidence="6" id="KW-1185">Reference proteome</keyword>
<dbReference type="Pfam" id="PF07883">
    <property type="entry name" value="Cupin_2"/>
    <property type="match status" value="1"/>
</dbReference>
<dbReference type="Proteomes" id="UP000186666">
    <property type="component" value="Unassembled WGS sequence"/>
</dbReference>